<organism evidence="4 5">
    <name type="scientific">Candidatus Seongchinamella marina</name>
    <dbReference type="NCBI Taxonomy" id="2518990"/>
    <lineage>
        <taxon>Bacteria</taxon>
        <taxon>Pseudomonadati</taxon>
        <taxon>Pseudomonadota</taxon>
        <taxon>Gammaproteobacteria</taxon>
        <taxon>Cellvibrionales</taxon>
        <taxon>Halieaceae</taxon>
        <taxon>Seongchinamella</taxon>
    </lineage>
</organism>
<evidence type="ECO:0000313" key="5">
    <source>
        <dbReference type="Proteomes" id="UP001143307"/>
    </source>
</evidence>
<keyword evidence="2" id="KW-0274">FAD</keyword>
<keyword evidence="1" id="KW-0285">Flavoprotein</keyword>
<dbReference type="SUPFAM" id="SSF55103">
    <property type="entry name" value="FAD-linked oxidases, C-terminal domain"/>
    <property type="match status" value="1"/>
</dbReference>
<comment type="caution">
    <text evidence="4">The sequence shown here is derived from an EMBL/GenBank/DDBJ whole genome shotgun (WGS) entry which is preliminary data.</text>
</comment>
<evidence type="ECO:0000256" key="2">
    <source>
        <dbReference type="ARBA" id="ARBA00022827"/>
    </source>
</evidence>
<name>A0ABT3SWM2_9GAMM</name>
<protein>
    <submittedName>
        <fullName evidence="4">Glycolate oxidase subunit GlcE</fullName>
        <ecNumber evidence="4">1.1.99.14</ecNumber>
    </submittedName>
</protein>
<evidence type="ECO:0000259" key="3">
    <source>
        <dbReference type="PROSITE" id="PS51387"/>
    </source>
</evidence>
<dbReference type="EMBL" id="SHNP01000004">
    <property type="protein sequence ID" value="MCX2974325.1"/>
    <property type="molecule type" value="Genomic_DNA"/>
</dbReference>
<accession>A0ABT3SWM2</accession>
<reference evidence="4" key="1">
    <citation type="submission" date="2019-02" db="EMBL/GenBank/DDBJ databases">
        <authorList>
            <person name="Li S.-H."/>
        </authorList>
    </citation>
    <scope>NUCLEOTIDE SEQUENCE</scope>
    <source>
        <strain evidence="4">IMCC8485</strain>
    </source>
</reference>
<dbReference type="Proteomes" id="UP001143307">
    <property type="component" value="Unassembled WGS sequence"/>
</dbReference>
<dbReference type="SUPFAM" id="SSF56176">
    <property type="entry name" value="FAD-binding/transporter-associated domain-like"/>
    <property type="match status" value="1"/>
</dbReference>
<dbReference type="InterPro" id="IPR016169">
    <property type="entry name" value="FAD-bd_PCMH_sub2"/>
</dbReference>
<dbReference type="EC" id="1.1.99.14" evidence="4"/>
<dbReference type="InterPro" id="IPR016166">
    <property type="entry name" value="FAD-bd_PCMH"/>
</dbReference>
<dbReference type="Gene3D" id="3.30.465.10">
    <property type="match status" value="1"/>
</dbReference>
<dbReference type="InterPro" id="IPR016164">
    <property type="entry name" value="FAD-linked_Oxase-like_C"/>
</dbReference>
<dbReference type="RefSeq" id="WP_279253110.1">
    <property type="nucleotide sequence ID" value="NZ_SHNP01000004.1"/>
</dbReference>
<keyword evidence="5" id="KW-1185">Reference proteome</keyword>
<dbReference type="InterPro" id="IPR006094">
    <property type="entry name" value="Oxid_FAD_bind_N"/>
</dbReference>
<evidence type="ECO:0000256" key="1">
    <source>
        <dbReference type="ARBA" id="ARBA00022630"/>
    </source>
</evidence>
<dbReference type="NCBIfam" id="NF008439">
    <property type="entry name" value="PRK11282.1"/>
    <property type="match status" value="1"/>
</dbReference>
<dbReference type="InterPro" id="IPR016171">
    <property type="entry name" value="Vanillyl_alc_oxidase_C-sub2"/>
</dbReference>
<dbReference type="Pfam" id="PF01565">
    <property type="entry name" value="FAD_binding_4"/>
    <property type="match status" value="1"/>
</dbReference>
<sequence>MTDALQQLAARVCAAKADATPLYVHGGNTKKHLLGRTCSVERTLDISKYRGISHYQPQELVISARAGTPISELESALAEQGQMLPFEPPRFAGQATIGGTLAGNLSGPGRPWLGSIRDSVLGVQLINGSGQILEFGGKVMKNVAGYDVSRLQAGALGTLGVICEVHLKILPLPEASVTLTRDTSPDEALALMTNYAGQPKPLTGACWVNGKLYLRLAGAASAVEHTAQIWGGDRVDGAIWTQLQDMTHSFFTPSAELWRLATTPTAPCSDQADQCIDWGGSQRWLRTPPASIPQGAHLNLFSGGDRQTEVKGKLDQVQQTLQLRLKKAFDPAGILNPGRLYSWM</sequence>
<dbReference type="PANTHER" id="PTHR11748">
    <property type="entry name" value="D-LACTATE DEHYDROGENASE"/>
    <property type="match status" value="1"/>
</dbReference>
<dbReference type="GO" id="GO:0019154">
    <property type="term" value="F:glycolate dehydrogenase activity"/>
    <property type="evidence" value="ECO:0007669"/>
    <property type="project" value="UniProtKB-EC"/>
</dbReference>
<gene>
    <name evidence="4" type="primary">glcE</name>
    <name evidence="4" type="ORF">EYC87_12095</name>
</gene>
<dbReference type="PROSITE" id="PS51387">
    <property type="entry name" value="FAD_PCMH"/>
    <property type="match status" value="1"/>
</dbReference>
<dbReference type="Gene3D" id="1.10.45.10">
    <property type="entry name" value="Vanillyl-alcohol Oxidase, Chain A, domain 4"/>
    <property type="match status" value="1"/>
</dbReference>
<keyword evidence="4" id="KW-0560">Oxidoreductase</keyword>
<feature type="domain" description="FAD-binding PCMH-type" evidence="3">
    <location>
        <begin position="1"/>
        <end position="172"/>
    </location>
</feature>
<dbReference type="InterPro" id="IPR036318">
    <property type="entry name" value="FAD-bd_PCMH-like_sf"/>
</dbReference>
<evidence type="ECO:0000313" key="4">
    <source>
        <dbReference type="EMBL" id="MCX2974325.1"/>
    </source>
</evidence>
<dbReference type="PANTHER" id="PTHR11748:SF103">
    <property type="entry name" value="GLYCOLATE OXIDASE SUBUNIT GLCE"/>
    <property type="match status" value="1"/>
</dbReference>
<proteinExistence type="predicted"/>